<dbReference type="Pfam" id="PF07928">
    <property type="entry name" value="Vps54"/>
    <property type="match status" value="1"/>
</dbReference>
<dbReference type="AlphaFoldDB" id="A0A0D7B536"/>
<evidence type="ECO:0000256" key="2">
    <source>
        <dbReference type="ARBA" id="ARBA00009150"/>
    </source>
</evidence>
<dbReference type="OrthoDB" id="10259024at2759"/>
<keyword evidence="3" id="KW-0813">Transport</keyword>
<dbReference type="GO" id="GO:0006896">
    <property type="term" value="P:Golgi to vacuole transport"/>
    <property type="evidence" value="ECO:0007669"/>
    <property type="project" value="TreeGrafter"/>
</dbReference>
<dbReference type="STRING" id="1314674.A0A0D7B536"/>
<protein>
    <submittedName>
        <fullName evidence="9">Vps54-domain-containing protein</fullName>
    </submittedName>
</protein>
<evidence type="ECO:0000256" key="7">
    <source>
        <dbReference type="SAM" id="MobiDB-lite"/>
    </source>
</evidence>
<evidence type="ECO:0000256" key="1">
    <source>
        <dbReference type="ARBA" id="ARBA00004601"/>
    </source>
</evidence>
<feature type="region of interest" description="Disordered" evidence="7">
    <location>
        <begin position="93"/>
        <end position="116"/>
    </location>
</feature>
<dbReference type="PANTHER" id="PTHR12965:SF0">
    <property type="entry name" value="VACUOLAR PROTEIN SORTING-ASSOCIATED PROTEIN 54"/>
    <property type="match status" value="1"/>
</dbReference>
<dbReference type="Gene3D" id="6.10.250.860">
    <property type="match status" value="1"/>
</dbReference>
<dbReference type="GO" id="GO:0000938">
    <property type="term" value="C:GARP complex"/>
    <property type="evidence" value="ECO:0007669"/>
    <property type="project" value="InterPro"/>
</dbReference>
<keyword evidence="4" id="KW-0653">Protein transport</keyword>
<dbReference type="PANTHER" id="PTHR12965">
    <property type="entry name" value="VACUOLAR PROTEIN SORTING 54"/>
    <property type="match status" value="1"/>
</dbReference>
<dbReference type="Proteomes" id="UP000054007">
    <property type="component" value="Unassembled WGS sequence"/>
</dbReference>
<evidence type="ECO:0000256" key="6">
    <source>
        <dbReference type="ARBA" id="ARBA00023054"/>
    </source>
</evidence>
<keyword evidence="5" id="KW-0333">Golgi apparatus</keyword>
<feature type="non-terminal residue" evidence="9">
    <location>
        <position position="846"/>
    </location>
</feature>
<dbReference type="GO" id="GO:0042147">
    <property type="term" value="P:retrograde transport, endosome to Golgi"/>
    <property type="evidence" value="ECO:0007669"/>
    <property type="project" value="InterPro"/>
</dbReference>
<dbReference type="InterPro" id="IPR039745">
    <property type="entry name" value="Vps54"/>
</dbReference>
<evidence type="ECO:0000256" key="5">
    <source>
        <dbReference type="ARBA" id="ARBA00023034"/>
    </source>
</evidence>
<dbReference type="GO" id="GO:0005829">
    <property type="term" value="C:cytosol"/>
    <property type="evidence" value="ECO:0007669"/>
    <property type="project" value="GOC"/>
</dbReference>
<feature type="domain" description="Vacuolar protein sorting-associated protein 54 C-terminal" evidence="8">
    <location>
        <begin position="604"/>
        <end position="735"/>
    </location>
</feature>
<feature type="region of interest" description="Disordered" evidence="7">
    <location>
        <begin position="1"/>
        <end position="25"/>
    </location>
</feature>
<comment type="similarity">
    <text evidence="2">Belongs to the VPS54 family.</text>
</comment>
<evidence type="ECO:0000256" key="3">
    <source>
        <dbReference type="ARBA" id="ARBA00022448"/>
    </source>
</evidence>
<gene>
    <name evidence="9" type="ORF">CYLTODRAFT_357091</name>
</gene>
<accession>A0A0D7B536</accession>
<proteinExistence type="inferred from homology"/>
<dbReference type="GO" id="GO:0019905">
    <property type="term" value="F:syntaxin binding"/>
    <property type="evidence" value="ECO:0007669"/>
    <property type="project" value="TreeGrafter"/>
</dbReference>
<evidence type="ECO:0000259" key="8">
    <source>
        <dbReference type="Pfam" id="PF07928"/>
    </source>
</evidence>
<reference evidence="9 10" key="1">
    <citation type="journal article" date="2015" name="Fungal Genet. Biol.">
        <title>Evolution of novel wood decay mechanisms in Agaricales revealed by the genome sequences of Fistulina hepatica and Cylindrobasidium torrendii.</title>
        <authorList>
            <person name="Floudas D."/>
            <person name="Held B.W."/>
            <person name="Riley R."/>
            <person name="Nagy L.G."/>
            <person name="Koehler G."/>
            <person name="Ransdell A.S."/>
            <person name="Younus H."/>
            <person name="Chow J."/>
            <person name="Chiniquy J."/>
            <person name="Lipzen A."/>
            <person name="Tritt A."/>
            <person name="Sun H."/>
            <person name="Haridas S."/>
            <person name="LaButti K."/>
            <person name="Ohm R.A."/>
            <person name="Kues U."/>
            <person name="Blanchette R.A."/>
            <person name="Grigoriev I.V."/>
            <person name="Minto R.E."/>
            <person name="Hibbett D.S."/>
        </authorList>
    </citation>
    <scope>NUCLEOTIDE SEQUENCE [LARGE SCALE GENOMIC DNA]</scope>
    <source>
        <strain evidence="9 10">FP15055 ss-10</strain>
    </source>
</reference>
<feature type="compositionally biased region" description="Low complexity" evidence="7">
    <location>
        <begin position="9"/>
        <end position="25"/>
    </location>
</feature>
<name>A0A0D7B536_9AGAR</name>
<keyword evidence="10" id="KW-1185">Reference proteome</keyword>
<evidence type="ECO:0000313" key="9">
    <source>
        <dbReference type="EMBL" id="KIY65279.1"/>
    </source>
</evidence>
<keyword evidence="6" id="KW-0175">Coiled coil</keyword>
<comment type="subcellular location">
    <subcellularLocation>
        <location evidence="1">Golgi apparatus</location>
        <location evidence="1">trans-Golgi network</location>
    </subcellularLocation>
</comment>
<evidence type="ECO:0000313" key="10">
    <source>
        <dbReference type="Proteomes" id="UP000054007"/>
    </source>
</evidence>
<organism evidence="9 10">
    <name type="scientific">Cylindrobasidium torrendii FP15055 ss-10</name>
    <dbReference type="NCBI Taxonomy" id="1314674"/>
    <lineage>
        <taxon>Eukaryota</taxon>
        <taxon>Fungi</taxon>
        <taxon>Dikarya</taxon>
        <taxon>Basidiomycota</taxon>
        <taxon>Agaricomycotina</taxon>
        <taxon>Agaricomycetes</taxon>
        <taxon>Agaricomycetidae</taxon>
        <taxon>Agaricales</taxon>
        <taxon>Marasmiineae</taxon>
        <taxon>Physalacriaceae</taxon>
        <taxon>Cylindrobasidium</taxon>
    </lineage>
</organism>
<sequence>MSASIASSVTGTRPPTPTTAVPDVVRPYRFQWDPSNRLPGPESVTSDGRGVDAIPQLGNLNLNFSSTNLSLGSVPEEWSSAKHGFNAISTVLNNPHKPQDPPKAHHPLPSVPPAELPRVRRKDFDPYLSSISDEWARFETAHRNTEAGPSTPQHLPPLDSVPSVFFSTDFSLTDAATFAAVTDNEDPTSLAHSLPLIEKLSHYADVVETHLTHEISERSSSFFAALHNLNHLHAESTQCLTQIANLRAMLEDVDDNVAKRGLQVVQRETRIHEIREVSVAVEKVSSVVELSARARSLPWHEALDVVDRLEKSWNPPVGEAEAEGNGLSVPLSALDAFSVLPDHLRTLTLEITSSLSTELSSALKTDLFSRIRGSASEDALKRTSEPLVAGLTRTKGIREAILSWREVALSEISTLVPENLKELPQPEFLDALRTTFDTILKALDALHVQGIVVGQVLQATQSNQETLQDDFTDLVGSATELAHSSLAKIVSARADKHIALPLPEFDAFFSATWSFVISCEVACKRMVVSLRAAAVAQGKTWLQAFHQSRLTQSAKLVEDELWNPKETAGIVQTTVDRIVESAVRDVKEDRPMKPAGKMLQIEERNYFTVHATSDVLLLLADYLMVIVNLDMLITDTMSRAIEFLKAFNSRTCQVVLGAGAMRSAGLKNITAKHLALASQSLSIMISLIPYVRETFRRHLSAKQAVMLVEFDKLKRDYQEHQNEIHAKLVAIMGDRLSAHIKTLKVVDWNSPKAGVNDYMELLMKETVTLNKVLSRYLAPAIVQDVMTQVFAAINHRLSGEYAKIELPSLEAKERLLADARYLRERMTGMQGMGGALQMLETVVQEK</sequence>
<evidence type="ECO:0000256" key="4">
    <source>
        <dbReference type="ARBA" id="ARBA00022927"/>
    </source>
</evidence>
<dbReference type="EMBL" id="KN880596">
    <property type="protein sequence ID" value="KIY65279.1"/>
    <property type="molecule type" value="Genomic_DNA"/>
</dbReference>
<dbReference type="InterPro" id="IPR012501">
    <property type="entry name" value="Vps54_C"/>
</dbReference>
<dbReference type="GO" id="GO:0015031">
    <property type="term" value="P:protein transport"/>
    <property type="evidence" value="ECO:0007669"/>
    <property type="project" value="UniProtKB-KW"/>
</dbReference>